<proteinExistence type="predicted"/>
<evidence type="ECO:0000313" key="1">
    <source>
        <dbReference type="EMBL" id="KAL3524540.1"/>
    </source>
</evidence>
<dbReference type="EMBL" id="JBJUIK010000007">
    <property type="protein sequence ID" value="KAL3524540.1"/>
    <property type="molecule type" value="Genomic_DNA"/>
</dbReference>
<dbReference type="AlphaFoldDB" id="A0ABD2ZYJ9"/>
<protein>
    <submittedName>
        <fullName evidence="1">Uncharacterized protein</fullName>
    </submittedName>
</protein>
<name>A0ABD2ZYJ9_9GENT</name>
<comment type="caution">
    <text evidence="1">The sequence shown here is derived from an EMBL/GenBank/DDBJ whole genome shotgun (WGS) entry which is preliminary data.</text>
</comment>
<evidence type="ECO:0000313" key="2">
    <source>
        <dbReference type="Proteomes" id="UP001630127"/>
    </source>
</evidence>
<sequence length="102" mass="11701">MEYNIKVYLLEMVPDQNVMRPNNNSMMVYHSDMGLREVLRNENNSCGVLFMTDSCVPCCHGKTVMRMSHCFPFNDLTGLVSWQMLAAATAVQRVINIFIIHI</sequence>
<accession>A0ABD2ZYJ9</accession>
<dbReference type="Proteomes" id="UP001630127">
    <property type="component" value="Unassembled WGS sequence"/>
</dbReference>
<organism evidence="1 2">
    <name type="scientific">Cinchona calisaya</name>
    <dbReference type="NCBI Taxonomy" id="153742"/>
    <lineage>
        <taxon>Eukaryota</taxon>
        <taxon>Viridiplantae</taxon>
        <taxon>Streptophyta</taxon>
        <taxon>Embryophyta</taxon>
        <taxon>Tracheophyta</taxon>
        <taxon>Spermatophyta</taxon>
        <taxon>Magnoliopsida</taxon>
        <taxon>eudicotyledons</taxon>
        <taxon>Gunneridae</taxon>
        <taxon>Pentapetalae</taxon>
        <taxon>asterids</taxon>
        <taxon>lamiids</taxon>
        <taxon>Gentianales</taxon>
        <taxon>Rubiaceae</taxon>
        <taxon>Cinchonoideae</taxon>
        <taxon>Cinchoneae</taxon>
        <taxon>Cinchona</taxon>
    </lineage>
</organism>
<reference evidence="1 2" key="1">
    <citation type="submission" date="2024-11" db="EMBL/GenBank/DDBJ databases">
        <title>A near-complete genome assembly of Cinchona calisaya.</title>
        <authorList>
            <person name="Lian D.C."/>
            <person name="Zhao X.W."/>
            <person name="Wei L."/>
        </authorList>
    </citation>
    <scope>NUCLEOTIDE SEQUENCE [LARGE SCALE GENOMIC DNA]</scope>
    <source>
        <tissue evidence="1">Nenye</tissue>
    </source>
</reference>
<keyword evidence="2" id="KW-1185">Reference proteome</keyword>
<gene>
    <name evidence="1" type="ORF">ACH5RR_017374</name>
</gene>